<organism evidence="3 4">
    <name type="scientific">Candidatus Wildermuthbacteria bacterium RIFCSPLOWO2_01_FULL_48_16</name>
    <dbReference type="NCBI Taxonomy" id="1802461"/>
    <lineage>
        <taxon>Bacteria</taxon>
        <taxon>Candidatus Wildermuthiibacteriota</taxon>
    </lineage>
</organism>
<dbReference type="InterPro" id="IPR002882">
    <property type="entry name" value="CofD"/>
</dbReference>
<dbReference type="CDD" id="cd07187">
    <property type="entry name" value="YvcK_like"/>
    <property type="match status" value="1"/>
</dbReference>
<dbReference type="GO" id="GO:0008360">
    <property type="term" value="P:regulation of cell shape"/>
    <property type="evidence" value="ECO:0007669"/>
    <property type="project" value="UniProtKB-UniRule"/>
</dbReference>
<dbReference type="NCBIfam" id="TIGR01826">
    <property type="entry name" value="CofD_related"/>
    <property type="match status" value="1"/>
</dbReference>
<evidence type="ECO:0000256" key="1">
    <source>
        <dbReference type="ARBA" id="ARBA00022490"/>
    </source>
</evidence>
<dbReference type="AlphaFoldDB" id="A0A1G2RJJ3"/>
<dbReference type="GO" id="GO:0043743">
    <property type="term" value="F:LPPG:FO 2-phospho-L-lactate transferase activity"/>
    <property type="evidence" value="ECO:0007669"/>
    <property type="project" value="InterPro"/>
</dbReference>
<dbReference type="Pfam" id="PF01933">
    <property type="entry name" value="CofD"/>
    <property type="match status" value="1"/>
</dbReference>
<dbReference type="HAMAP" id="MF_00973">
    <property type="entry name" value="Gluconeogen_factor"/>
    <property type="match status" value="1"/>
</dbReference>
<sequence>MKRKNVVVIGGGTGTYTVLSGLKEYPVNLTAIVSMADDGGSTRILREEFGILPPGSVRPALVALSNAPEALSEIFNFRFAKGTFKGHNFGNLFITALTEQFGNFEKALGEAGRLLNIQGEVIPSTLQHIRLVAKLENGKLIEGETEIDVPKHDGRLKIQKIWLSPKAKANPKALLAVKEADLIVLGPGDLFSSIIPNLLVEGMPSAVKKSKAKVVFVCNIMTKFGETTGFSAEDFLNVLEKYLGKNVVDCLVVNKTKPLKARVKKYEKEKAEFVRYNRGLLQKRVKDVLETDLLRRGGFIRHDSDKLAKVLFSLV</sequence>
<comment type="function">
    <text evidence="2">Required for morphogenesis under gluconeogenic growth conditions.</text>
</comment>
<dbReference type="STRING" id="1802461.A3B24_01205"/>
<dbReference type="Proteomes" id="UP000176917">
    <property type="component" value="Unassembled WGS sequence"/>
</dbReference>
<dbReference type="InterPro" id="IPR010119">
    <property type="entry name" value="Gluconeogen_factor"/>
</dbReference>
<comment type="similarity">
    <text evidence="2">Belongs to the gluconeogenesis factor family.</text>
</comment>
<comment type="subcellular location">
    <subcellularLocation>
        <location evidence="2">Cytoplasm</location>
    </subcellularLocation>
</comment>
<dbReference type="GO" id="GO:0005737">
    <property type="term" value="C:cytoplasm"/>
    <property type="evidence" value="ECO:0007669"/>
    <property type="project" value="UniProtKB-SubCell"/>
</dbReference>
<protein>
    <recommendedName>
        <fullName evidence="2">Putative gluconeogenesis factor</fullName>
    </recommendedName>
</protein>
<dbReference type="PANTHER" id="PTHR30135">
    <property type="entry name" value="UNCHARACTERIZED PROTEIN YVCK-RELATED"/>
    <property type="match status" value="1"/>
</dbReference>
<gene>
    <name evidence="3" type="ORF">A3B24_01205</name>
</gene>
<dbReference type="SUPFAM" id="SSF142338">
    <property type="entry name" value="CofD-like"/>
    <property type="match status" value="1"/>
</dbReference>
<reference evidence="3 4" key="1">
    <citation type="journal article" date="2016" name="Nat. Commun.">
        <title>Thousands of microbial genomes shed light on interconnected biogeochemical processes in an aquifer system.</title>
        <authorList>
            <person name="Anantharaman K."/>
            <person name="Brown C.T."/>
            <person name="Hug L.A."/>
            <person name="Sharon I."/>
            <person name="Castelle C.J."/>
            <person name="Probst A.J."/>
            <person name="Thomas B.C."/>
            <person name="Singh A."/>
            <person name="Wilkins M.J."/>
            <person name="Karaoz U."/>
            <person name="Brodie E.L."/>
            <person name="Williams K.H."/>
            <person name="Hubbard S.S."/>
            <person name="Banfield J.F."/>
        </authorList>
    </citation>
    <scope>NUCLEOTIDE SEQUENCE [LARGE SCALE GENOMIC DNA]</scope>
</reference>
<evidence type="ECO:0000313" key="3">
    <source>
        <dbReference type="EMBL" id="OHA73014.1"/>
    </source>
</evidence>
<dbReference type="EMBL" id="MHUG01000016">
    <property type="protein sequence ID" value="OHA73014.1"/>
    <property type="molecule type" value="Genomic_DNA"/>
</dbReference>
<dbReference type="PANTHER" id="PTHR30135:SF3">
    <property type="entry name" value="GLUCONEOGENESIS FACTOR-RELATED"/>
    <property type="match status" value="1"/>
</dbReference>
<dbReference type="Gene3D" id="3.40.50.10680">
    <property type="entry name" value="CofD-like domains"/>
    <property type="match status" value="1"/>
</dbReference>
<dbReference type="InterPro" id="IPR038136">
    <property type="entry name" value="CofD-like_dom_sf"/>
</dbReference>
<keyword evidence="1 2" id="KW-0963">Cytoplasm</keyword>
<accession>A0A1G2RJJ3</accession>
<proteinExistence type="inferred from homology"/>
<evidence type="ECO:0000313" key="4">
    <source>
        <dbReference type="Proteomes" id="UP000176917"/>
    </source>
</evidence>
<evidence type="ECO:0000256" key="2">
    <source>
        <dbReference type="HAMAP-Rule" id="MF_00973"/>
    </source>
</evidence>
<name>A0A1G2RJJ3_9BACT</name>
<comment type="caution">
    <text evidence="3">The sequence shown here is derived from an EMBL/GenBank/DDBJ whole genome shotgun (WGS) entry which is preliminary data.</text>
</comment>